<proteinExistence type="predicted"/>
<gene>
    <name evidence="1" type="ORF">JTE90_004090</name>
</gene>
<organism evidence="1 2">
    <name type="scientific">Oedothorax gibbosus</name>
    <dbReference type="NCBI Taxonomy" id="931172"/>
    <lineage>
        <taxon>Eukaryota</taxon>
        <taxon>Metazoa</taxon>
        <taxon>Ecdysozoa</taxon>
        <taxon>Arthropoda</taxon>
        <taxon>Chelicerata</taxon>
        <taxon>Arachnida</taxon>
        <taxon>Araneae</taxon>
        <taxon>Araneomorphae</taxon>
        <taxon>Entelegynae</taxon>
        <taxon>Araneoidea</taxon>
        <taxon>Linyphiidae</taxon>
        <taxon>Erigoninae</taxon>
        <taxon>Oedothorax</taxon>
    </lineage>
</organism>
<sequence length="177" mass="19946">MDYSIKPALSYHNTRAGIFPTATTAFKLLAFLLRGASFQLVSLRVLILVFDIDVTLGASPNIQRSKNFTKYSLVRTPVLFLVAVQDYIRPFCTTYSGQQLDTALKTEVWYDVSAIPATLQRGVEDVFQVAGQGNYVNGNCSIHVSGIVRRWVNGQQCRVILYYCVKVLCLYYNLRNT</sequence>
<protein>
    <submittedName>
        <fullName evidence="1">Uncharacterized protein</fullName>
    </submittedName>
</protein>
<name>A0AAV6UCU5_9ARAC</name>
<keyword evidence="2" id="KW-1185">Reference proteome</keyword>
<reference evidence="1 2" key="1">
    <citation type="journal article" date="2022" name="Nat. Ecol. Evol.">
        <title>A masculinizing supergene underlies an exaggerated male reproductive morph in a spider.</title>
        <authorList>
            <person name="Hendrickx F."/>
            <person name="De Corte Z."/>
            <person name="Sonet G."/>
            <person name="Van Belleghem S.M."/>
            <person name="Kostlbacher S."/>
            <person name="Vangestel C."/>
        </authorList>
    </citation>
    <scope>NUCLEOTIDE SEQUENCE [LARGE SCALE GENOMIC DNA]</scope>
    <source>
        <strain evidence="1">W744_W776</strain>
    </source>
</reference>
<comment type="caution">
    <text evidence="1">The sequence shown here is derived from an EMBL/GenBank/DDBJ whole genome shotgun (WGS) entry which is preliminary data.</text>
</comment>
<evidence type="ECO:0000313" key="1">
    <source>
        <dbReference type="EMBL" id="KAG8182322.1"/>
    </source>
</evidence>
<evidence type="ECO:0000313" key="2">
    <source>
        <dbReference type="Proteomes" id="UP000827092"/>
    </source>
</evidence>
<dbReference type="Proteomes" id="UP000827092">
    <property type="component" value="Unassembled WGS sequence"/>
</dbReference>
<dbReference type="EMBL" id="JAFNEN010000468">
    <property type="protein sequence ID" value="KAG8182322.1"/>
    <property type="molecule type" value="Genomic_DNA"/>
</dbReference>
<dbReference type="AlphaFoldDB" id="A0AAV6UCU5"/>
<accession>A0AAV6UCU5</accession>